<name>A0A6N7PMV2_9BACT</name>
<dbReference type="PANTHER" id="PTHR43289:SF6">
    <property type="entry name" value="SERINE_THREONINE-PROTEIN KINASE NEKL-3"/>
    <property type="match status" value="1"/>
</dbReference>
<feature type="transmembrane region" description="Helical" evidence="6">
    <location>
        <begin position="768"/>
        <end position="788"/>
    </location>
</feature>
<dbReference type="PROSITE" id="PS00109">
    <property type="entry name" value="PROTEIN_KINASE_TYR"/>
    <property type="match status" value="1"/>
</dbReference>
<keyword evidence="4" id="KW-0067">ATP-binding</keyword>
<dbReference type="Gene3D" id="3.30.200.20">
    <property type="entry name" value="Phosphorylase Kinase, domain 1"/>
    <property type="match status" value="1"/>
</dbReference>
<dbReference type="EMBL" id="WJIE01000004">
    <property type="protein sequence ID" value="MRG93338.1"/>
    <property type="molecule type" value="Genomic_DNA"/>
</dbReference>
<evidence type="ECO:0000256" key="6">
    <source>
        <dbReference type="SAM" id="Phobius"/>
    </source>
</evidence>
<dbReference type="Proteomes" id="UP000440224">
    <property type="component" value="Unassembled WGS sequence"/>
</dbReference>
<dbReference type="PROSITE" id="PS50011">
    <property type="entry name" value="PROTEIN_KINASE_DOM"/>
    <property type="match status" value="1"/>
</dbReference>
<dbReference type="InterPro" id="IPR000719">
    <property type="entry name" value="Prot_kinase_dom"/>
</dbReference>
<keyword evidence="6" id="KW-0812">Transmembrane</keyword>
<keyword evidence="6" id="KW-0472">Membrane</keyword>
<keyword evidence="2" id="KW-0547">Nucleotide-binding</keyword>
<keyword evidence="6" id="KW-1133">Transmembrane helix</keyword>
<protein>
    <submittedName>
        <fullName evidence="8">Protein kinase</fullName>
    </submittedName>
</protein>
<comment type="caution">
    <text evidence="8">The sequence shown here is derived from an EMBL/GenBank/DDBJ whole genome shotgun (WGS) entry which is preliminary data.</text>
</comment>
<feature type="region of interest" description="Disordered" evidence="5">
    <location>
        <begin position="475"/>
        <end position="586"/>
    </location>
</feature>
<dbReference type="SUPFAM" id="SSF56112">
    <property type="entry name" value="Protein kinase-like (PK-like)"/>
    <property type="match status" value="1"/>
</dbReference>
<dbReference type="PANTHER" id="PTHR43289">
    <property type="entry name" value="MITOGEN-ACTIVATED PROTEIN KINASE KINASE KINASE 20-RELATED"/>
    <property type="match status" value="1"/>
</dbReference>
<dbReference type="OrthoDB" id="5485431at2"/>
<dbReference type="GO" id="GO:0005524">
    <property type="term" value="F:ATP binding"/>
    <property type="evidence" value="ECO:0007669"/>
    <property type="project" value="UniProtKB-KW"/>
</dbReference>
<dbReference type="RefSeq" id="WP_153820178.1">
    <property type="nucleotide sequence ID" value="NZ_WJIE01000004.1"/>
</dbReference>
<dbReference type="InterPro" id="IPR011009">
    <property type="entry name" value="Kinase-like_dom_sf"/>
</dbReference>
<sequence>MPPPPGQDPSALSFLVLAEIAAGESARVDLCRVTHGPAEGRLVAVKRLHPHLASDPAFVAQFRDEMWMTAALRHANVVEVVGWGSDDQGLYLAVELVQGVSLARLMKTIFDTKEAFTERMVVFLARQICRGLGTAHALRAPSGEHMSLVHRDLTPGNVLCSFQGDVKITDFGLAKAKQRLTRTLTGMVKGQLEYISPEQATGNNIDARADIFSLGVMLFELFAGRRPWVAPNDMELARMLMTAPPADLFKLRPRIDRELVSIVSKCLEKDPKARFQSVAEILARLDEWLSAHGYMEDNEEALGRFVRRNAMRQMAWFERVIASQTPEIKKEKPRPPTFTGGSVVAPLPRDPPPEVGGYARQAELRPQTPRRIDSPPPTERPGTKRSAGAGSTSPIAASNELAEDTTAEVVKTPSRRAATLGSAPRISGRGTGEGEVDWGEEVPTLVKGTPEQLAMLRQQFKGGKPFDPKLVAADVAASRPAPPPEAPEDKRASLPSYATVVEGKPSVEGAGRYEGPDSEELDDPTAPIGDMLRKVRAATAARAAPPAPPGQIVAADPSVPLPPVTTRSAGSAPPPPPVPPEPSGEERLLREAERLSIEAMRLAEEAKAAYTRAERKAALAKATSDAAAIAAEALRIGKAQGVTDGLRRLEVALAMERSARATEGAAAASTVSAPPPGFAAMAPPPMPPAAPIPGLSPMPSPSAPPLAGSSLSVPAPPLIPPAPPVPGRSVPPGATRLPDRHALPAPDLDADAFTTRLRPRVLGLQPPVIVAIGVGVVVVLLLVLWIGFS</sequence>
<feature type="compositionally biased region" description="Pro residues" evidence="5">
    <location>
        <begin position="690"/>
        <end position="704"/>
    </location>
</feature>
<dbReference type="GO" id="GO:0004674">
    <property type="term" value="F:protein serine/threonine kinase activity"/>
    <property type="evidence" value="ECO:0007669"/>
    <property type="project" value="TreeGrafter"/>
</dbReference>
<keyword evidence="3 8" id="KW-0418">Kinase</keyword>
<evidence type="ECO:0000256" key="4">
    <source>
        <dbReference type="ARBA" id="ARBA00022840"/>
    </source>
</evidence>
<dbReference type="Gene3D" id="1.10.510.10">
    <property type="entry name" value="Transferase(Phosphotransferase) domain 1"/>
    <property type="match status" value="1"/>
</dbReference>
<evidence type="ECO:0000256" key="5">
    <source>
        <dbReference type="SAM" id="MobiDB-lite"/>
    </source>
</evidence>
<feature type="domain" description="Protein kinase" evidence="7">
    <location>
        <begin position="14"/>
        <end position="289"/>
    </location>
</feature>
<keyword evidence="9" id="KW-1185">Reference proteome</keyword>
<dbReference type="AlphaFoldDB" id="A0A6N7PMV2"/>
<evidence type="ECO:0000313" key="8">
    <source>
        <dbReference type="EMBL" id="MRG93338.1"/>
    </source>
</evidence>
<evidence type="ECO:0000256" key="2">
    <source>
        <dbReference type="ARBA" id="ARBA00022741"/>
    </source>
</evidence>
<keyword evidence="1" id="KW-0808">Transferase</keyword>
<dbReference type="Pfam" id="PF00069">
    <property type="entry name" value="Pkinase"/>
    <property type="match status" value="1"/>
</dbReference>
<feature type="region of interest" description="Disordered" evidence="5">
    <location>
        <begin position="690"/>
        <end position="711"/>
    </location>
</feature>
<dbReference type="CDD" id="cd14014">
    <property type="entry name" value="STKc_PknB_like"/>
    <property type="match status" value="1"/>
</dbReference>
<reference evidence="8 9" key="1">
    <citation type="submission" date="2019-10" db="EMBL/GenBank/DDBJ databases">
        <title>A soil myxobacterium in the family Polyangiaceae.</title>
        <authorList>
            <person name="Li Y."/>
            <person name="Wang J."/>
        </authorList>
    </citation>
    <scope>NUCLEOTIDE SEQUENCE [LARGE SCALE GENOMIC DNA]</scope>
    <source>
        <strain evidence="8 9">DSM 14734</strain>
    </source>
</reference>
<organism evidence="8 9">
    <name type="scientific">Polyangium spumosum</name>
    <dbReference type="NCBI Taxonomy" id="889282"/>
    <lineage>
        <taxon>Bacteria</taxon>
        <taxon>Pseudomonadati</taxon>
        <taxon>Myxococcota</taxon>
        <taxon>Polyangia</taxon>
        <taxon>Polyangiales</taxon>
        <taxon>Polyangiaceae</taxon>
        <taxon>Polyangium</taxon>
    </lineage>
</organism>
<evidence type="ECO:0000256" key="3">
    <source>
        <dbReference type="ARBA" id="ARBA00022777"/>
    </source>
</evidence>
<proteinExistence type="predicted"/>
<feature type="compositionally biased region" description="Pro residues" evidence="5">
    <location>
        <begin position="572"/>
        <end position="582"/>
    </location>
</feature>
<evidence type="ECO:0000259" key="7">
    <source>
        <dbReference type="PROSITE" id="PS50011"/>
    </source>
</evidence>
<feature type="region of interest" description="Disordered" evidence="5">
    <location>
        <begin position="327"/>
        <end position="439"/>
    </location>
</feature>
<accession>A0A6N7PMV2</accession>
<evidence type="ECO:0000313" key="9">
    <source>
        <dbReference type="Proteomes" id="UP000440224"/>
    </source>
</evidence>
<dbReference type="InterPro" id="IPR008266">
    <property type="entry name" value="Tyr_kinase_AS"/>
</dbReference>
<evidence type="ECO:0000256" key="1">
    <source>
        <dbReference type="ARBA" id="ARBA00022679"/>
    </source>
</evidence>
<gene>
    <name evidence="8" type="ORF">GF068_15560</name>
</gene>